<proteinExistence type="predicted"/>
<dbReference type="SMART" id="SM00220">
    <property type="entry name" value="S_TKc"/>
    <property type="match status" value="1"/>
</dbReference>
<keyword evidence="9" id="KW-1133">Transmembrane helix</keyword>
<dbReference type="EMBL" id="CP059399">
    <property type="protein sequence ID" value="QLY31762.1"/>
    <property type="molecule type" value="Genomic_DNA"/>
</dbReference>
<evidence type="ECO:0000259" key="10">
    <source>
        <dbReference type="PROSITE" id="PS50011"/>
    </source>
</evidence>
<dbReference type="PANTHER" id="PTHR43289:SF6">
    <property type="entry name" value="SERINE_THREONINE-PROTEIN KINASE NEKL-3"/>
    <property type="match status" value="1"/>
</dbReference>
<organism evidence="11 12">
    <name type="scientific">Nocardia huaxiensis</name>
    <dbReference type="NCBI Taxonomy" id="2755382"/>
    <lineage>
        <taxon>Bacteria</taxon>
        <taxon>Bacillati</taxon>
        <taxon>Actinomycetota</taxon>
        <taxon>Actinomycetes</taxon>
        <taxon>Mycobacteriales</taxon>
        <taxon>Nocardiaceae</taxon>
        <taxon>Nocardia</taxon>
    </lineage>
</organism>
<dbReference type="PROSITE" id="PS00108">
    <property type="entry name" value="PROTEIN_KINASE_ST"/>
    <property type="match status" value="1"/>
</dbReference>
<dbReference type="Gene3D" id="3.30.200.20">
    <property type="entry name" value="Phosphorylase Kinase, domain 1"/>
    <property type="match status" value="1"/>
</dbReference>
<dbReference type="AlphaFoldDB" id="A0A7D6VDB5"/>
<evidence type="ECO:0000256" key="8">
    <source>
        <dbReference type="SAM" id="MobiDB-lite"/>
    </source>
</evidence>
<accession>A0A7D6VDB5</accession>
<feature type="transmembrane region" description="Helical" evidence="9">
    <location>
        <begin position="378"/>
        <end position="396"/>
    </location>
</feature>
<keyword evidence="3" id="KW-0808">Transferase</keyword>
<dbReference type="PROSITE" id="PS00107">
    <property type="entry name" value="PROTEIN_KINASE_ATP"/>
    <property type="match status" value="1"/>
</dbReference>
<dbReference type="PANTHER" id="PTHR43289">
    <property type="entry name" value="MITOGEN-ACTIVATED PROTEIN KINASE KINASE KINASE 20-RELATED"/>
    <property type="match status" value="1"/>
</dbReference>
<keyword evidence="9" id="KW-0812">Transmembrane</keyword>
<evidence type="ECO:0000313" key="11">
    <source>
        <dbReference type="EMBL" id="QLY31762.1"/>
    </source>
</evidence>
<evidence type="ECO:0000256" key="7">
    <source>
        <dbReference type="PROSITE-ProRule" id="PRU10141"/>
    </source>
</evidence>
<evidence type="ECO:0000256" key="3">
    <source>
        <dbReference type="ARBA" id="ARBA00022679"/>
    </source>
</evidence>
<dbReference type="KEGG" id="nhu:H0264_05460"/>
<dbReference type="InterPro" id="IPR017441">
    <property type="entry name" value="Protein_kinase_ATP_BS"/>
</dbReference>
<dbReference type="GO" id="GO:0004674">
    <property type="term" value="F:protein serine/threonine kinase activity"/>
    <property type="evidence" value="ECO:0007669"/>
    <property type="project" value="UniProtKB-KW"/>
</dbReference>
<dbReference type="InterPro" id="IPR008271">
    <property type="entry name" value="Ser/Thr_kinase_AS"/>
</dbReference>
<keyword evidence="4 7" id="KW-0547">Nucleotide-binding</keyword>
<dbReference type="Gene3D" id="1.10.510.10">
    <property type="entry name" value="Transferase(Phosphotransferase) domain 1"/>
    <property type="match status" value="1"/>
</dbReference>
<reference evidence="11 12" key="1">
    <citation type="submission" date="2020-07" db="EMBL/GenBank/DDBJ databases">
        <authorList>
            <person name="Zhuang K."/>
            <person name="Ran Y."/>
        </authorList>
    </citation>
    <scope>NUCLEOTIDE SEQUENCE [LARGE SCALE GENOMIC DNA]</scope>
    <source>
        <strain evidence="11 12">WCH-YHL-001</strain>
    </source>
</reference>
<evidence type="ECO:0000256" key="2">
    <source>
        <dbReference type="ARBA" id="ARBA00022527"/>
    </source>
</evidence>
<evidence type="ECO:0000313" key="12">
    <source>
        <dbReference type="Proteomes" id="UP000515512"/>
    </source>
</evidence>
<keyword evidence="2 11" id="KW-0723">Serine/threonine-protein kinase</keyword>
<evidence type="ECO:0000256" key="4">
    <source>
        <dbReference type="ARBA" id="ARBA00022741"/>
    </source>
</evidence>
<dbReference type="Pfam" id="PF00069">
    <property type="entry name" value="Pkinase"/>
    <property type="match status" value="1"/>
</dbReference>
<sequence length="406" mass="43806">MPGEDRWLGHYRLIRLLGQGGMGQVWRAEDTHMGREVALKVLPGELADDAEYRKRFEREARLAARLRGPHVVPIHTFGERDGRLFIDMELVDGVDLGKVLAKFGPLTPSRAVDLIGQVGEALDTAHAAGLVHRDVKPSNVLTLQNGYAYLIDFGVARGSGQATITASGVALGTFAYMAPERIAGESEQNHRSDVYSLACMLYQCLTGKLPFTVTDPVQQLAAHLNNEPPRASTQSGVPAALDAVIARGMAKDPARRYASAGDLAKAARAALNSPPQTPPVPLPVARWDAGGRIPPQPTPPPRAQTPATPPPAAYAQHPMPAHYSGGIPRGVAGRAPIGIGRRVWWVVLGLLLAFFLLWSIATIGVTVTKGFGSVGENIAANLMFHAPFLIFVYLAIREIKRYQNRQ</sequence>
<dbReference type="PROSITE" id="PS50011">
    <property type="entry name" value="PROTEIN_KINASE_DOM"/>
    <property type="match status" value="1"/>
</dbReference>
<name>A0A7D6VDB5_9NOCA</name>
<dbReference type="Proteomes" id="UP000515512">
    <property type="component" value="Chromosome"/>
</dbReference>
<dbReference type="RefSeq" id="WP_181582948.1">
    <property type="nucleotide sequence ID" value="NZ_CP059399.1"/>
</dbReference>
<keyword evidence="12" id="KW-1185">Reference proteome</keyword>
<feature type="binding site" evidence="7">
    <location>
        <position position="40"/>
    </location>
    <ligand>
        <name>ATP</name>
        <dbReference type="ChEBI" id="CHEBI:30616"/>
    </ligand>
</feature>
<evidence type="ECO:0000256" key="6">
    <source>
        <dbReference type="ARBA" id="ARBA00022840"/>
    </source>
</evidence>
<evidence type="ECO:0000256" key="1">
    <source>
        <dbReference type="ARBA" id="ARBA00012513"/>
    </source>
</evidence>
<feature type="domain" description="Protein kinase" evidence="10">
    <location>
        <begin position="11"/>
        <end position="271"/>
    </location>
</feature>
<protein>
    <recommendedName>
        <fullName evidence="1">non-specific serine/threonine protein kinase</fullName>
        <ecNumber evidence="1">2.7.11.1</ecNumber>
    </recommendedName>
</protein>
<dbReference type="InterPro" id="IPR011009">
    <property type="entry name" value="Kinase-like_dom_sf"/>
</dbReference>
<keyword evidence="5 11" id="KW-0418">Kinase</keyword>
<evidence type="ECO:0000256" key="9">
    <source>
        <dbReference type="SAM" id="Phobius"/>
    </source>
</evidence>
<dbReference type="CDD" id="cd14014">
    <property type="entry name" value="STKc_PknB_like"/>
    <property type="match status" value="1"/>
</dbReference>
<keyword evidence="6 7" id="KW-0067">ATP-binding</keyword>
<keyword evidence="9" id="KW-0472">Membrane</keyword>
<dbReference type="SUPFAM" id="SSF56112">
    <property type="entry name" value="Protein kinase-like (PK-like)"/>
    <property type="match status" value="1"/>
</dbReference>
<dbReference type="FunFam" id="1.10.510.10:FF:000021">
    <property type="entry name" value="Serine/threonine protein kinase"/>
    <property type="match status" value="1"/>
</dbReference>
<dbReference type="EC" id="2.7.11.1" evidence="1"/>
<feature type="compositionally biased region" description="Pro residues" evidence="8">
    <location>
        <begin position="294"/>
        <end position="312"/>
    </location>
</feature>
<feature type="transmembrane region" description="Helical" evidence="9">
    <location>
        <begin position="343"/>
        <end position="366"/>
    </location>
</feature>
<dbReference type="InterPro" id="IPR000719">
    <property type="entry name" value="Prot_kinase_dom"/>
</dbReference>
<evidence type="ECO:0000256" key="5">
    <source>
        <dbReference type="ARBA" id="ARBA00022777"/>
    </source>
</evidence>
<gene>
    <name evidence="11" type="ORF">H0264_05460</name>
</gene>
<feature type="region of interest" description="Disordered" evidence="8">
    <location>
        <begin position="270"/>
        <end position="313"/>
    </location>
</feature>
<dbReference type="GO" id="GO:0005524">
    <property type="term" value="F:ATP binding"/>
    <property type="evidence" value="ECO:0007669"/>
    <property type="project" value="UniProtKB-UniRule"/>
</dbReference>